<feature type="region of interest" description="Disordered" evidence="1">
    <location>
        <begin position="69"/>
        <end position="106"/>
    </location>
</feature>
<dbReference type="Proteomes" id="UP001341840">
    <property type="component" value="Unassembled WGS sequence"/>
</dbReference>
<dbReference type="SUPFAM" id="SSF54928">
    <property type="entry name" value="RNA-binding domain, RBD"/>
    <property type="match status" value="1"/>
</dbReference>
<reference evidence="3 4" key="1">
    <citation type="journal article" date="2023" name="Plants (Basel)">
        <title>Bridging the Gap: Combining Genomics and Transcriptomics Approaches to Understand Stylosanthes scabra, an Orphan Legume from the Brazilian Caatinga.</title>
        <authorList>
            <person name="Ferreira-Neto J.R.C."/>
            <person name="da Silva M.D."/>
            <person name="Binneck E."/>
            <person name="de Melo N.F."/>
            <person name="da Silva R.H."/>
            <person name="de Melo A.L.T.M."/>
            <person name="Pandolfi V."/>
            <person name="Bustamante F.O."/>
            <person name="Brasileiro-Vidal A.C."/>
            <person name="Benko-Iseppon A.M."/>
        </authorList>
    </citation>
    <scope>NUCLEOTIDE SEQUENCE [LARGE SCALE GENOMIC DNA]</scope>
    <source>
        <tissue evidence="3">Leaves</tissue>
    </source>
</reference>
<dbReference type="InterPro" id="IPR035979">
    <property type="entry name" value="RBD_domain_sf"/>
</dbReference>
<sequence length="355" mass="40584">MGPSSSHHGIDIYISRKNRRGCSLPFAFVRFDSIGGAERAVEKMNDTYLGMTKMAVKIASYKRRHARDVMKHNARPFHAGKEKGGDGKGGKGEELQNSHDNKEEQIRKTVQASADKTQVEILRRSLIAESVNTIRFGWVKEQIAKRWDGPGEVVCRDLGPFKCVLNFESEEARDVALRSEGLKSLLLELRPQWGFTRTISSRVWLEITGVPIHLWSEETFFNIGKLWGKPVMMDELTDYYLSYTFGSILIDSYQWDLIHEWIVLEDGERKFDVYVKEFGREMYCAQAHPGICFEDSICNSGGNDAAVQESSRRSGEDEMVEVESGRRNDEKEVEGRWDPIIDEIIMKRCAERDTA</sequence>
<evidence type="ECO:0000256" key="1">
    <source>
        <dbReference type="SAM" id="MobiDB-lite"/>
    </source>
</evidence>
<feature type="region of interest" description="Disordered" evidence="1">
    <location>
        <begin position="304"/>
        <end position="334"/>
    </location>
</feature>
<feature type="compositionally biased region" description="Basic and acidic residues" evidence="1">
    <location>
        <begin position="323"/>
        <end position="334"/>
    </location>
</feature>
<accession>A0ABU6V119</accession>
<dbReference type="InterPro" id="IPR012677">
    <property type="entry name" value="Nucleotide-bd_a/b_plait_sf"/>
</dbReference>
<dbReference type="Pfam" id="PF00076">
    <property type="entry name" value="RRM_1"/>
    <property type="match status" value="1"/>
</dbReference>
<organism evidence="3 4">
    <name type="scientific">Stylosanthes scabra</name>
    <dbReference type="NCBI Taxonomy" id="79078"/>
    <lineage>
        <taxon>Eukaryota</taxon>
        <taxon>Viridiplantae</taxon>
        <taxon>Streptophyta</taxon>
        <taxon>Embryophyta</taxon>
        <taxon>Tracheophyta</taxon>
        <taxon>Spermatophyta</taxon>
        <taxon>Magnoliopsida</taxon>
        <taxon>eudicotyledons</taxon>
        <taxon>Gunneridae</taxon>
        <taxon>Pentapetalae</taxon>
        <taxon>rosids</taxon>
        <taxon>fabids</taxon>
        <taxon>Fabales</taxon>
        <taxon>Fabaceae</taxon>
        <taxon>Papilionoideae</taxon>
        <taxon>50 kb inversion clade</taxon>
        <taxon>dalbergioids sensu lato</taxon>
        <taxon>Dalbergieae</taxon>
        <taxon>Pterocarpus clade</taxon>
        <taxon>Stylosanthes</taxon>
    </lineage>
</organism>
<comment type="caution">
    <text evidence="3">The sequence shown here is derived from an EMBL/GenBank/DDBJ whole genome shotgun (WGS) entry which is preliminary data.</text>
</comment>
<gene>
    <name evidence="3" type="ORF">PIB30_001177</name>
</gene>
<feature type="domain" description="RRM" evidence="2">
    <location>
        <begin position="11"/>
        <end position="51"/>
    </location>
</feature>
<evidence type="ECO:0000313" key="4">
    <source>
        <dbReference type="Proteomes" id="UP001341840"/>
    </source>
</evidence>
<keyword evidence="4" id="KW-1185">Reference proteome</keyword>
<name>A0ABU6V119_9FABA</name>
<evidence type="ECO:0000259" key="2">
    <source>
        <dbReference type="Pfam" id="PF00076"/>
    </source>
</evidence>
<dbReference type="CDD" id="cd00590">
    <property type="entry name" value="RRM_SF"/>
    <property type="match status" value="1"/>
</dbReference>
<dbReference type="Gene3D" id="3.30.70.330">
    <property type="match status" value="1"/>
</dbReference>
<proteinExistence type="predicted"/>
<feature type="compositionally biased region" description="Basic and acidic residues" evidence="1">
    <location>
        <begin position="79"/>
        <end position="106"/>
    </location>
</feature>
<protein>
    <recommendedName>
        <fullName evidence="2">RRM domain-containing protein</fullName>
    </recommendedName>
</protein>
<dbReference type="InterPro" id="IPR000504">
    <property type="entry name" value="RRM_dom"/>
</dbReference>
<evidence type="ECO:0000313" key="3">
    <source>
        <dbReference type="EMBL" id="MED6167280.1"/>
    </source>
</evidence>
<dbReference type="EMBL" id="JASCZI010151037">
    <property type="protein sequence ID" value="MED6167280.1"/>
    <property type="molecule type" value="Genomic_DNA"/>
</dbReference>